<reference evidence="2" key="1">
    <citation type="submission" date="2020-10" db="EMBL/GenBank/DDBJ databases">
        <authorList>
            <person name="Gilroy R."/>
        </authorList>
    </citation>
    <scope>NUCLEOTIDE SEQUENCE</scope>
    <source>
        <strain evidence="2">ChiSjej1B19-7085</strain>
    </source>
</reference>
<dbReference type="Proteomes" id="UP000886785">
    <property type="component" value="Unassembled WGS sequence"/>
</dbReference>
<name>A0A9D1DPK6_9FIRM</name>
<dbReference type="EMBL" id="DVHF01000039">
    <property type="protein sequence ID" value="HIR56714.1"/>
    <property type="molecule type" value="Genomic_DNA"/>
</dbReference>
<evidence type="ECO:0000313" key="2">
    <source>
        <dbReference type="EMBL" id="HIR56714.1"/>
    </source>
</evidence>
<evidence type="ECO:0000313" key="3">
    <source>
        <dbReference type="Proteomes" id="UP000886785"/>
    </source>
</evidence>
<organism evidence="2 3">
    <name type="scientific">Candidatus Gallacutalibacter pullicola</name>
    <dbReference type="NCBI Taxonomy" id="2840830"/>
    <lineage>
        <taxon>Bacteria</taxon>
        <taxon>Bacillati</taxon>
        <taxon>Bacillota</taxon>
        <taxon>Clostridia</taxon>
        <taxon>Eubacteriales</taxon>
        <taxon>Candidatus Gallacutalibacter</taxon>
    </lineage>
</organism>
<dbReference type="Pfam" id="PF08401">
    <property type="entry name" value="ArdcN"/>
    <property type="match status" value="1"/>
</dbReference>
<comment type="caution">
    <text evidence="2">The sequence shown here is derived from an EMBL/GenBank/DDBJ whole genome shotgun (WGS) entry which is preliminary data.</text>
</comment>
<accession>A0A9D1DPK6</accession>
<dbReference type="InterPro" id="IPR013610">
    <property type="entry name" value="ArdC_N"/>
</dbReference>
<reference evidence="2" key="2">
    <citation type="journal article" date="2021" name="PeerJ">
        <title>Extensive microbial diversity within the chicken gut microbiome revealed by metagenomics and culture.</title>
        <authorList>
            <person name="Gilroy R."/>
            <person name="Ravi A."/>
            <person name="Getino M."/>
            <person name="Pursley I."/>
            <person name="Horton D.L."/>
            <person name="Alikhan N.F."/>
            <person name="Baker D."/>
            <person name="Gharbi K."/>
            <person name="Hall N."/>
            <person name="Watson M."/>
            <person name="Adriaenssens E.M."/>
            <person name="Foster-Nyarko E."/>
            <person name="Jarju S."/>
            <person name="Secka A."/>
            <person name="Antonio M."/>
            <person name="Oren A."/>
            <person name="Chaudhuri R.R."/>
            <person name="La Ragione R."/>
            <person name="Hildebrand F."/>
            <person name="Pallen M.J."/>
        </authorList>
    </citation>
    <scope>NUCLEOTIDE SEQUENCE</scope>
    <source>
        <strain evidence="2">ChiSjej1B19-7085</strain>
    </source>
</reference>
<evidence type="ECO:0000259" key="1">
    <source>
        <dbReference type="Pfam" id="PF08401"/>
    </source>
</evidence>
<protein>
    <recommendedName>
        <fullName evidence="1">N-terminal domain-containing protein</fullName>
    </recommendedName>
</protein>
<feature type="domain" description="N-terminal" evidence="1">
    <location>
        <begin position="27"/>
        <end position="112"/>
    </location>
</feature>
<dbReference type="AlphaFoldDB" id="A0A9D1DPK6"/>
<sequence length="312" mass="36328">MQDEREYLEQKVRNMQGLFSDQTYRDYLDFLIRCPGFAGENSLLIFTQKPDASLLMSFDKWKQNGRYVRSGERGIAVLLPAKYFSRIRRAVPDENGEIKEQMVTREVVALRRGYLYDISQTAGRELSEYETNSLKKENFDQLIHRVRQAVQPAKICIEPDVTSDGYFDAMSDTIFIDSGLSQTQTMKMAMYGLVHRSLYQQGGSIESINSIWQMQVKTMVYLLCRKLEINVPEMRFPGAGEWVRRMEPDIFVRTMRLLTKMTDEFVGELETVPALEKKQAHRMTLKEQLDLLNNLSIEKSFPPGKEEKEERI</sequence>
<proteinExistence type="predicted"/>
<gene>
    <name evidence="2" type="ORF">IAA54_03515</name>
</gene>
<dbReference type="GO" id="GO:0003697">
    <property type="term" value="F:single-stranded DNA binding"/>
    <property type="evidence" value="ECO:0007669"/>
    <property type="project" value="InterPro"/>
</dbReference>